<protein>
    <submittedName>
        <fullName evidence="13">YidC/Oxa1 family membrane protein insertase</fullName>
    </submittedName>
</protein>
<dbReference type="RefSeq" id="WP_258878565.1">
    <property type="nucleotide sequence ID" value="NZ_CP048914.1"/>
</dbReference>
<dbReference type="GO" id="GO:0051205">
    <property type="term" value="P:protein insertion into membrane"/>
    <property type="evidence" value="ECO:0007669"/>
    <property type="project" value="TreeGrafter"/>
</dbReference>
<dbReference type="InterPro" id="IPR001708">
    <property type="entry name" value="YidC/ALB3/OXA1/COX18"/>
</dbReference>
<dbReference type="CDD" id="cd20070">
    <property type="entry name" value="5TM_YidC_Alb3"/>
    <property type="match status" value="1"/>
</dbReference>
<evidence type="ECO:0000256" key="4">
    <source>
        <dbReference type="ARBA" id="ARBA00022692"/>
    </source>
</evidence>
<dbReference type="GO" id="GO:0005886">
    <property type="term" value="C:plasma membrane"/>
    <property type="evidence" value="ECO:0007669"/>
    <property type="project" value="UniProtKB-SubCell"/>
</dbReference>
<accession>A0A7L7KRQ1</accession>
<evidence type="ECO:0000256" key="6">
    <source>
        <dbReference type="ARBA" id="ARBA00022989"/>
    </source>
</evidence>
<feature type="domain" description="Membrane insertase YidC/Oxa/ALB C-terminal" evidence="12">
    <location>
        <begin position="66"/>
        <end position="290"/>
    </location>
</feature>
<keyword evidence="14" id="KW-1185">Reference proteome</keyword>
<evidence type="ECO:0000256" key="7">
    <source>
        <dbReference type="ARBA" id="ARBA00023136"/>
    </source>
</evidence>
<feature type="transmembrane region" description="Helical" evidence="10">
    <location>
        <begin position="201"/>
        <end position="222"/>
    </location>
</feature>
<keyword evidence="8" id="KW-0143">Chaperone</keyword>
<sequence>MNRKKRVLLIAMTLLLVVALSACSNGGTSMYEQPIGAEGGWGWLQWIISQIAEFTFWVSTQLGGNYWIGLVVVTLIVRSAGWPIYSKSNAMTLNMQQAQPELNKIQEKYKGRTDELSQKKMQQETLEVYKKYNINPLGCLLPFLQMPIFIAMYQVVRRLPLSVGGAEGLKDYSSLNYSFLGIDLKAGVDFTVFGNVPFFDAVGSLFPEIILAILVGVLMFGYQKYAQSKPDYLQNKKYQTKQAQQTANQMKYMSYFMVFMLVSIAITNNGIALYWVVGNSFQFFQTWVNRRQQYKKFLESKDVVKSV</sequence>
<dbReference type="Proteomes" id="UP000514720">
    <property type="component" value="Chromosome"/>
</dbReference>
<dbReference type="AlphaFoldDB" id="A0A7L7KRQ1"/>
<dbReference type="EMBL" id="CP048914">
    <property type="protein sequence ID" value="QMS84942.1"/>
    <property type="molecule type" value="Genomic_DNA"/>
</dbReference>
<comment type="similarity">
    <text evidence="9">Belongs to the OXA1/ALB3/YidC family.</text>
</comment>
<reference evidence="13 14" key="1">
    <citation type="submission" date="2020-02" db="EMBL/GenBank/DDBJ databases">
        <authorList>
            <person name="Zheng R.K."/>
            <person name="Sun C.M."/>
        </authorList>
    </citation>
    <scope>NUCLEOTIDE SEQUENCE [LARGE SCALE GENOMIC DNA]</scope>
    <source>
        <strain evidence="14">zrk13</strain>
    </source>
</reference>
<evidence type="ECO:0000313" key="13">
    <source>
        <dbReference type="EMBL" id="QMS84942.1"/>
    </source>
</evidence>
<dbReference type="PANTHER" id="PTHR12428:SF65">
    <property type="entry name" value="CYTOCHROME C OXIDASE ASSEMBLY PROTEIN COX18, MITOCHONDRIAL"/>
    <property type="match status" value="1"/>
</dbReference>
<evidence type="ECO:0000256" key="5">
    <source>
        <dbReference type="ARBA" id="ARBA00022927"/>
    </source>
</evidence>
<keyword evidence="6 10" id="KW-1133">Transmembrane helix</keyword>
<comment type="subcellular location">
    <subcellularLocation>
        <location evidence="1">Cell membrane</location>
        <topology evidence="1">Multi-pass membrane protein</topology>
    </subcellularLocation>
    <subcellularLocation>
        <location evidence="9">Membrane</location>
        <topology evidence="9">Multi-pass membrane protein</topology>
    </subcellularLocation>
</comment>
<keyword evidence="5" id="KW-0653">Protein transport</keyword>
<evidence type="ECO:0000256" key="9">
    <source>
        <dbReference type="RuleBase" id="RU003945"/>
    </source>
</evidence>
<keyword evidence="3" id="KW-1003">Cell membrane</keyword>
<feature type="chain" id="PRO_5036503185" evidence="11">
    <location>
        <begin position="25"/>
        <end position="307"/>
    </location>
</feature>
<evidence type="ECO:0000313" key="14">
    <source>
        <dbReference type="Proteomes" id="UP000514720"/>
    </source>
</evidence>
<gene>
    <name evidence="13" type="ORF">G4Z02_03955</name>
</gene>
<dbReference type="GO" id="GO:0032977">
    <property type="term" value="F:membrane insertase activity"/>
    <property type="evidence" value="ECO:0007669"/>
    <property type="project" value="InterPro"/>
</dbReference>
<dbReference type="NCBIfam" id="TIGR03592">
    <property type="entry name" value="yidC_oxa1_cterm"/>
    <property type="match status" value="1"/>
</dbReference>
<feature type="transmembrane region" description="Helical" evidence="10">
    <location>
        <begin position="66"/>
        <end position="85"/>
    </location>
</feature>
<dbReference type="KEGG" id="xcl:G4Z02_03955"/>
<keyword evidence="2" id="KW-0813">Transport</keyword>
<evidence type="ECO:0000256" key="8">
    <source>
        <dbReference type="ARBA" id="ARBA00023186"/>
    </source>
</evidence>
<dbReference type="InterPro" id="IPR028055">
    <property type="entry name" value="YidC/Oxa/ALB_C"/>
</dbReference>
<name>A0A7L7KRQ1_9MOLU</name>
<evidence type="ECO:0000256" key="1">
    <source>
        <dbReference type="ARBA" id="ARBA00004651"/>
    </source>
</evidence>
<evidence type="ECO:0000256" key="11">
    <source>
        <dbReference type="SAM" id="SignalP"/>
    </source>
</evidence>
<evidence type="ECO:0000256" key="10">
    <source>
        <dbReference type="SAM" id="Phobius"/>
    </source>
</evidence>
<organism evidence="13 14">
    <name type="scientific">Candidatus Xianfuyuplasma coldseepsis</name>
    <dbReference type="NCBI Taxonomy" id="2782163"/>
    <lineage>
        <taxon>Bacteria</taxon>
        <taxon>Bacillati</taxon>
        <taxon>Mycoplasmatota</taxon>
        <taxon>Mollicutes</taxon>
        <taxon>Candidatus Izemoplasmatales</taxon>
        <taxon>Candidatus Izemoplasmataceae</taxon>
        <taxon>Candidatus Xianfuyuplasma</taxon>
    </lineage>
</organism>
<dbReference type="InterPro" id="IPR047196">
    <property type="entry name" value="YidC_ALB_C"/>
</dbReference>
<dbReference type="GO" id="GO:0015031">
    <property type="term" value="P:protein transport"/>
    <property type="evidence" value="ECO:0007669"/>
    <property type="project" value="UniProtKB-KW"/>
</dbReference>
<feature type="signal peptide" evidence="11">
    <location>
        <begin position="1"/>
        <end position="24"/>
    </location>
</feature>
<dbReference type="Pfam" id="PF02096">
    <property type="entry name" value="60KD_IMP"/>
    <property type="match status" value="1"/>
</dbReference>
<evidence type="ECO:0000259" key="12">
    <source>
        <dbReference type="Pfam" id="PF02096"/>
    </source>
</evidence>
<keyword evidence="4 9" id="KW-0812">Transmembrane</keyword>
<feature type="transmembrane region" description="Helical" evidence="10">
    <location>
        <begin position="137"/>
        <end position="156"/>
    </location>
</feature>
<dbReference type="PROSITE" id="PS51257">
    <property type="entry name" value="PROKAR_LIPOPROTEIN"/>
    <property type="match status" value="1"/>
</dbReference>
<feature type="transmembrane region" description="Helical" evidence="10">
    <location>
        <begin position="255"/>
        <end position="277"/>
    </location>
</feature>
<keyword evidence="7 10" id="KW-0472">Membrane</keyword>
<proteinExistence type="inferred from homology"/>
<dbReference type="PANTHER" id="PTHR12428">
    <property type="entry name" value="OXA1"/>
    <property type="match status" value="1"/>
</dbReference>
<evidence type="ECO:0000256" key="3">
    <source>
        <dbReference type="ARBA" id="ARBA00022475"/>
    </source>
</evidence>
<keyword evidence="11" id="KW-0732">Signal</keyword>
<evidence type="ECO:0000256" key="2">
    <source>
        <dbReference type="ARBA" id="ARBA00022448"/>
    </source>
</evidence>